<protein>
    <submittedName>
        <fullName evidence="1">Golgi transport complex component Cog5</fullName>
    </submittedName>
</protein>
<keyword evidence="2" id="KW-1185">Reference proteome</keyword>
<sequence length="554" mass="60946">MADGEPSYIDYEAFLDPEFSPASFANSLVVATNNATDTPLDLSTPLSRVLFDLQEIDTHIHALTTKSALPLLTHTRDQTAAAGRILKEAEEQIASVTQGYERLEREVLRKWEAADEARVAAEKSLATVRLARAVARCLSLGRQLESQLAEIGGLDATAPAKDDYRTLERAASTIVSLRRMFSETAVGEEGHGLDRVKVIRTLRSELVIPAENMVKTRAQQAIGRFTMSTIASAGSGSQSQMSYKQARDARARLVSAVNILYLLSPVPKNVTSAASFQPDLLLSTLQGYMQTAISSSLSNLTRALTMLPTLERTLSDLSARCQDVFALEAILNNLRPPSHPLFPPAAPAAAAAAGTRNGEQPEPQVQASGKNNLLQPLLNALDTSSLPSYFWRSLASYLAGRVQEIINRGGVSARTLRSNRDRIKKEVKDCVLRGSQLPTSILGTEKRLGVDSGLERSWEREAAVMLPTKYNNAIIYPTTNHQTLMYAHQSKQTSKQERVHTFRMDLLFCHYSNARIVGWLAGLMYDSTDDIYGWRYIFFGGKGLIKDGWKESTV</sequence>
<name>A0ACD1IN60_9EURO</name>
<dbReference type="EMBL" id="KZ824540">
    <property type="protein sequence ID" value="RAK92020.1"/>
    <property type="molecule type" value="Genomic_DNA"/>
</dbReference>
<reference evidence="1" key="1">
    <citation type="submission" date="2018-02" db="EMBL/GenBank/DDBJ databases">
        <title>The genomes of Aspergillus section Nigri reveals drivers in fungal speciation.</title>
        <authorList>
            <consortium name="DOE Joint Genome Institute"/>
            <person name="Vesth T.C."/>
            <person name="Nybo J."/>
            <person name="Theobald S."/>
            <person name="Brandl J."/>
            <person name="Frisvad J.C."/>
            <person name="Nielsen K.F."/>
            <person name="Lyhne E.K."/>
            <person name="Kogle M.E."/>
            <person name="Kuo A."/>
            <person name="Riley R."/>
            <person name="Clum A."/>
            <person name="Nolan M."/>
            <person name="Lipzen A."/>
            <person name="Salamov A."/>
            <person name="Henrissat B."/>
            <person name="Wiebenga A."/>
            <person name="De vries R.P."/>
            <person name="Grigoriev I.V."/>
            <person name="Mortensen U.H."/>
            <person name="Andersen M.R."/>
            <person name="Baker S.E."/>
        </authorList>
    </citation>
    <scope>NUCLEOTIDE SEQUENCE</scope>
    <source>
        <strain evidence="1">CBS 115574</strain>
    </source>
</reference>
<evidence type="ECO:0000313" key="2">
    <source>
        <dbReference type="Proteomes" id="UP000249748"/>
    </source>
</evidence>
<proteinExistence type="predicted"/>
<accession>A0ACD1IN60</accession>
<evidence type="ECO:0000313" key="1">
    <source>
        <dbReference type="EMBL" id="RAK92020.1"/>
    </source>
</evidence>
<organism evidence="1 2">
    <name type="scientific">Aspergillus costaricaensis CBS 115574</name>
    <dbReference type="NCBI Taxonomy" id="1448317"/>
    <lineage>
        <taxon>Eukaryota</taxon>
        <taxon>Fungi</taxon>
        <taxon>Dikarya</taxon>
        <taxon>Ascomycota</taxon>
        <taxon>Pezizomycotina</taxon>
        <taxon>Eurotiomycetes</taxon>
        <taxon>Eurotiomycetidae</taxon>
        <taxon>Eurotiales</taxon>
        <taxon>Aspergillaceae</taxon>
        <taxon>Aspergillus</taxon>
        <taxon>Aspergillus subgen. Circumdati</taxon>
    </lineage>
</organism>
<gene>
    <name evidence="1" type="ORF">BO79DRAFT_214964</name>
</gene>
<dbReference type="Proteomes" id="UP000249748">
    <property type="component" value="Unassembled WGS sequence"/>
</dbReference>